<feature type="compositionally biased region" description="Low complexity" evidence="1">
    <location>
        <begin position="121"/>
        <end position="134"/>
    </location>
</feature>
<evidence type="ECO:0000259" key="2">
    <source>
        <dbReference type="Pfam" id="PF14311"/>
    </source>
</evidence>
<dbReference type="Pfam" id="PF14311">
    <property type="entry name" value="DUF4379"/>
    <property type="match status" value="3"/>
</dbReference>
<evidence type="ECO:0000313" key="3">
    <source>
        <dbReference type="EMBL" id="KAK7200269.1"/>
    </source>
</evidence>
<sequence length="491" mass="52316">MDRDWLRSRVVAPEAPPTGSPLWLRLLHAASWAMWPCLRLTRCGLAHRMRPHATAAGCPTVTITSSSPLHGRRESAAAGSCSAGALVQARRFGAAMGRAKRTKAGAAAASPSKTTRRAKRGAASATAAAAAAAAPPLSSVASRDKRNGVAAVATPAHRTLADGAEDDGDDADEDNVDAMLAEDPASVGTEDALEDAVELEEVQEGATAKRSRTGRRSKGAAAESGDAEAADYEEGSPSAYNNGDKDGDGDDDGHGDGETRARRADGAVDEDKASSLLSVAFPELAAEYDAENTTPLSEVRTDSAVVAAWRCPQCSEVWRCGVFIRCVLGNSCPSCRVRNTVTLVQSRPDLLQLWDHSRNDPFLRPAELPANSSESVYWSCPGCSESYLARVKDRVMDRVRCPACALVRSKAVDALSSEENDVLQEWHPLKNGDLRMDQLSPTDSRTKVWWLCAGCGHEWRASLAARLSRPGRGRFRLCPVCQGKGAAELLQ</sequence>
<reference evidence="3 4" key="1">
    <citation type="journal article" date="2021" name="MBio">
        <title>A New Model Trypanosomatid, Novymonas esmeraldas: Genomic Perception of Its 'Candidatus Pandoraea novymonadis' Endosymbiont.</title>
        <authorList>
            <person name="Zakharova A."/>
            <person name="Saura A."/>
            <person name="Butenko A."/>
            <person name="Podesvova L."/>
            <person name="Warmusova S."/>
            <person name="Kostygov A.Y."/>
            <person name="Nenarokova A."/>
            <person name="Lukes J."/>
            <person name="Opperdoes F.R."/>
            <person name="Yurchenko V."/>
        </authorList>
    </citation>
    <scope>NUCLEOTIDE SEQUENCE [LARGE SCALE GENOMIC DNA]</scope>
    <source>
        <strain evidence="3 4">E262AT.01</strain>
    </source>
</reference>
<accession>A0AAW0F3P9</accession>
<dbReference type="Proteomes" id="UP001430356">
    <property type="component" value="Unassembled WGS sequence"/>
</dbReference>
<organism evidence="3 4">
    <name type="scientific">Novymonas esmeraldas</name>
    <dbReference type="NCBI Taxonomy" id="1808958"/>
    <lineage>
        <taxon>Eukaryota</taxon>
        <taxon>Discoba</taxon>
        <taxon>Euglenozoa</taxon>
        <taxon>Kinetoplastea</taxon>
        <taxon>Metakinetoplastina</taxon>
        <taxon>Trypanosomatida</taxon>
        <taxon>Trypanosomatidae</taxon>
        <taxon>Novymonas</taxon>
    </lineage>
</organism>
<feature type="domain" description="Treble clef zinc finger" evidence="2">
    <location>
        <begin position="350"/>
        <end position="405"/>
    </location>
</feature>
<name>A0AAW0F3P9_9TRYP</name>
<protein>
    <recommendedName>
        <fullName evidence="2">Treble clef zinc finger domain-containing protein</fullName>
    </recommendedName>
</protein>
<dbReference type="InterPro" id="IPR025487">
    <property type="entry name" value="DUF4379"/>
</dbReference>
<dbReference type="PANTHER" id="PTHR37317">
    <property type="entry name" value="BLR8090 PROTEIN"/>
    <property type="match status" value="1"/>
</dbReference>
<evidence type="ECO:0000256" key="1">
    <source>
        <dbReference type="SAM" id="MobiDB-lite"/>
    </source>
</evidence>
<feature type="region of interest" description="Disordered" evidence="1">
    <location>
        <begin position="199"/>
        <end position="269"/>
    </location>
</feature>
<feature type="compositionally biased region" description="Acidic residues" evidence="1">
    <location>
        <begin position="225"/>
        <end position="234"/>
    </location>
</feature>
<comment type="caution">
    <text evidence="3">The sequence shown here is derived from an EMBL/GenBank/DDBJ whole genome shotgun (WGS) entry which is preliminary data.</text>
</comment>
<feature type="domain" description="Treble clef zinc finger" evidence="2">
    <location>
        <begin position="284"/>
        <end position="336"/>
    </location>
</feature>
<dbReference type="PANTHER" id="PTHR37317:SF6">
    <property type="entry name" value="ZINC-RIBBON DOMAIN-CONTAINING PROTEIN-RELATED"/>
    <property type="match status" value="1"/>
</dbReference>
<proteinExistence type="predicted"/>
<feature type="region of interest" description="Disordered" evidence="1">
    <location>
        <begin position="101"/>
        <end position="174"/>
    </location>
</feature>
<evidence type="ECO:0000313" key="4">
    <source>
        <dbReference type="Proteomes" id="UP001430356"/>
    </source>
</evidence>
<feature type="domain" description="Treble clef zinc finger" evidence="2">
    <location>
        <begin position="423"/>
        <end position="484"/>
    </location>
</feature>
<keyword evidence="4" id="KW-1185">Reference proteome</keyword>
<gene>
    <name evidence="3" type="ORF">NESM_000079000</name>
</gene>
<feature type="compositionally biased region" description="Basic residues" evidence="1">
    <location>
        <begin position="209"/>
        <end position="218"/>
    </location>
</feature>
<dbReference type="EMBL" id="JAECZO010000004">
    <property type="protein sequence ID" value="KAK7200269.1"/>
    <property type="molecule type" value="Genomic_DNA"/>
</dbReference>
<feature type="compositionally biased region" description="Acidic residues" evidence="1">
    <location>
        <begin position="163"/>
        <end position="174"/>
    </location>
</feature>
<feature type="compositionally biased region" description="Low complexity" evidence="1">
    <location>
        <begin position="104"/>
        <end position="113"/>
    </location>
</feature>
<feature type="compositionally biased region" description="Basic and acidic residues" evidence="1">
    <location>
        <begin position="252"/>
        <end position="269"/>
    </location>
</feature>
<dbReference type="AlphaFoldDB" id="A0AAW0F3P9"/>